<dbReference type="GO" id="GO:0000976">
    <property type="term" value="F:transcription cis-regulatory region binding"/>
    <property type="evidence" value="ECO:0007669"/>
    <property type="project" value="TreeGrafter"/>
</dbReference>
<feature type="DNA-binding region" description="OmpR/PhoB-type" evidence="7">
    <location>
        <begin position="127"/>
        <end position="224"/>
    </location>
</feature>
<evidence type="ECO:0000256" key="4">
    <source>
        <dbReference type="ARBA" id="ARBA00023125"/>
    </source>
</evidence>
<evidence type="ECO:0000256" key="3">
    <source>
        <dbReference type="ARBA" id="ARBA00023015"/>
    </source>
</evidence>
<dbReference type="HOGENOM" id="CLU_000445_30_1_6"/>
<dbReference type="GO" id="GO:0006355">
    <property type="term" value="P:regulation of DNA-templated transcription"/>
    <property type="evidence" value="ECO:0007669"/>
    <property type="project" value="InterPro"/>
</dbReference>
<dbReference type="Proteomes" id="UP000002350">
    <property type="component" value="Chromosome"/>
</dbReference>
<evidence type="ECO:0000313" key="11">
    <source>
        <dbReference type="Proteomes" id="UP000002350"/>
    </source>
</evidence>
<keyword evidence="2" id="KW-0902">Two-component regulatory system</keyword>
<dbReference type="PROSITE" id="PS51755">
    <property type="entry name" value="OMPR_PHOB"/>
    <property type="match status" value="1"/>
</dbReference>
<dbReference type="SUPFAM" id="SSF46894">
    <property type="entry name" value="C-terminal effector domain of the bipartite response regulators"/>
    <property type="match status" value="1"/>
</dbReference>
<organism evidence="10 11">
    <name type="scientific">Shewanella violacea (strain JCM 10179 / CIP 106290 / LMG 19151 / DSS12)</name>
    <dbReference type="NCBI Taxonomy" id="637905"/>
    <lineage>
        <taxon>Bacteria</taxon>
        <taxon>Pseudomonadati</taxon>
        <taxon>Pseudomonadota</taxon>
        <taxon>Gammaproteobacteria</taxon>
        <taxon>Alteromonadales</taxon>
        <taxon>Shewanellaceae</taxon>
        <taxon>Shewanella</taxon>
    </lineage>
</organism>
<dbReference type="SMART" id="SM00448">
    <property type="entry name" value="REC"/>
    <property type="match status" value="1"/>
</dbReference>
<dbReference type="InterPro" id="IPR001867">
    <property type="entry name" value="OmpR/PhoB-type_DNA-bd"/>
</dbReference>
<evidence type="ECO:0000256" key="1">
    <source>
        <dbReference type="ARBA" id="ARBA00022553"/>
    </source>
</evidence>
<dbReference type="GO" id="GO:0032993">
    <property type="term" value="C:protein-DNA complex"/>
    <property type="evidence" value="ECO:0007669"/>
    <property type="project" value="TreeGrafter"/>
</dbReference>
<keyword evidence="3" id="KW-0805">Transcription regulation</keyword>
<dbReference type="Gene3D" id="3.40.50.2300">
    <property type="match status" value="1"/>
</dbReference>
<evidence type="ECO:0000259" key="8">
    <source>
        <dbReference type="PROSITE" id="PS50110"/>
    </source>
</evidence>
<dbReference type="PROSITE" id="PS50110">
    <property type="entry name" value="RESPONSE_REGULATORY"/>
    <property type="match status" value="1"/>
</dbReference>
<evidence type="ECO:0000256" key="5">
    <source>
        <dbReference type="ARBA" id="ARBA00023163"/>
    </source>
</evidence>
<dbReference type="Pfam" id="PF00486">
    <property type="entry name" value="Trans_reg_C"/>
    <property type="match status" value="1"/>
</dbReference>
<dbReference type="Gene3D" id="1.10.10.10">
    <property type="entry name" value="Winged helix-like DNA-binding domain superfamily/Winged helix DNA-binding domain"/>
    <property type="match status" value="1"/>
</dbReference>
<accession>D4ZEZ8</accession>
<feature type="modified residue" description="4-aspartylphosphate" evidence="6">
    <location>
        <position position="53"/>
    </location>
</feature>
<sequence>MRSKLLIVEDNQDVAGILADYFEVQGTEVDFATNGELGFKLALESNFDAIILDLMLPKMDGLSVAKELRKQGCTTPILMLTALDDKQDLLNGFESGADDYLAKPFDLDVLNARITALIKRQQGKVALGTLKYACLELNTAEHQVYRNGTKLILTPTCYQILQLLMKRAPHVVKREELIEEVWGDMPPGSDILRSHMYQLRNQLDKPFPESILVTVPKIGFKLQQQTLDSDSNESP</sequence>
<evidence type="ECO:0000256" key="7">
    <source>
        <dbReference type="PROSITE-ProRule" id="PRU01091"/>
    </source>
</evidence>
<gene>
    <name evidence="10" type="ordered locus">SVI_0407</name>
</gene>
<evidence type="ECO:0000313" key="10">
    <source>
        <dbReference type="EMBL" id="BAJ00378.1"/>
    </source>
</evidence>
<dbReference type="GO" id="GO:0005829">
    <property type="term" value="C:cytosol"/>
    <property type="evidence" value="ECO:0007669"/>
    <property type="project" value="TreeGrafter"/>
</dbReference>
<dbReference type="AlphaFoldDB" id="D4ZEZ8"/>
<dbReference type="InterPro" id="IPR039420">
    <property type="entry name" value="WalR-like"/>
</dbReference>
<dbReference type="SMART" id="SM00862">
    <property type="entry name" value="Trans_reg_C"/>
    <property type="match status" value="1"/>
</dbReference>
<keyword evidence="11" id="KW-1185">Reference proteome</keyword>
<dbReference type="FunFam" id="3.40.50.2300:FF:000001">
    <property type="entry name" value="DNA-binding response regulator PhoB"/>
    <property type="match status" value="1"/>
</dbReference>
<dbReference type="InterPro" id="IPR016032">
    <property type="entry name" value="Sig_transdc_resp-reg_C-effctor"/>
</dbReference>
<dbReference type="GO" id="GO:0000156">
    <property type="term" value="F:phosphorelay response regulator activity"/>
    <property type="evidence" value="ECO:0007669"/>
    <property type="project" value="TreeGrafter"/>
</dbReference>
<dbReference type="eggNOG" id="COG0745">
    <property type="taxonomic scope" value="Bacteria"/>
</dbReference>
<evidence type="ECO:0000259" key="9">
    <source>
        <dbReference type="PROSITE" id="PS51755"/>
    </source>
</evidence>
<dbReference type="CDD" id="cd00383">
    <property type="entry name" value="trans_reg_C"/>
    <property type="match status" value="1"/>
</dbReference>
<dbReference type="STRING" id="637905.SVI_0407"/>
<dbReference type="EMBL" id="AP011177">
    <property type="protein sequence ID" value="BAJ00378.1"/>
    <property type="molecule type" value="Genomic_DNA"/>
</dbReference>
<keyword evidence="4 7" id="KW-0238">DNA-binding</keyword>
<dbReference type="InterPro" id="IPR001789">
    <property type="entry name" value="Sig_transdc_resp-reg_receiver"/>
</dbReference>
<protein>
    <submittedName>
        <fullName evidence="10">DNA-binding response regulator</fullName>
    </submittedName>
</protein>
<keyword evidence="5" id="KW-0804">Transcription</keyword>
<dbReference type="PANTHER" id="PTHR48111">
    <property type="entry name" value="REGULATOR OF RPOS"/>
    <property type="match status" value="1"/>
</dbReference>
<reference evidence="11" key="1">
    <citation type="journal article" date="2010" name="Mol. Biosyst.">
        <title>Complete genome sequence and comparative analysis of Shewanella violacea, a psychrophilic and piezophilic bacterium from deep sea floor sediments.</title>
        <authorList>
            <person name="Aono E."/>
            <person name="Baba T."/>
            <person name="Ara T."/>
            <person name="Nishi T."/>
            <person name="Nakamichi T."/>
            <person name="Inamoto E."/>
            <person name="Toyonaga H."/>
            <person name="Hasegawa M."/>
            <person name="Takai Y."/>
            <person name="Okumura Y."/>
            <person name="Baba M."/>
            <person name="Tomita M."/>
            <person name="Kato C."/>
            <person name="Oshima T."/>
            <person name="Nakasone K."/>
            <person name="Mori H."/>
        </authorList>
    </citation>
    <scope>NUCLEOTIDE SEQUENCE [LARGE SCALE GENOMIC DNA]</scope>
    <source>
        <strain evidence="11">JCM 10179 / CIP 106290 / LMG 19151 / DSS12</strain>
    </source>
</reference>
<keyword evidence="1 6" id="KW-0597">Phosphoprotein</keyword>
<name>D4ZEZ8_SHEVD</name>
<dbReference type="InterPro" id="IPR011006">
    <property type="entry name" value="CheY-like_superfamily"/>
</dbReference>
<feature type="domain" description="Response regulatory" evidence="8">
    <location>
        <begin position="4"/>
        <end position="118"/>
    </location>
</feature>
<dbReference type="InterPro" id="IPR036388">
    <property type="entry name" value="WH-like_DNA-bd_sf"/>
</dbReference>
<dbReference type="PANTHER" id="PTHR48111:SF22">
    <property type="entry name" value="REGULATOR OF RPOS"/>
    <property type="match status" value="1"/>
</dbReference>
<dbReference type="OrthoDB" id="9802426at2"/>
<evidence type="ECO:0000256" key="6">
    <source>
        <dbReference type="PROSITE-ProRule" id="PRU00169"/>
    </source>
</evidence>
<dbReference type="RefSeq" id="WP_013049692.1">
    <property type="nucleotide sequence ID" value="NC_014012.1"/>
</dbReference>
<dbReference type="SUPFAM" id="SSF52172">
    <property type="entry name" value="CheY-like"/>
    <property type="match status" value="1"/>
</dbReference>
<dbReference type="KEGG" id="svo:SVI_0407"/>
<feature type="domain" description="OmpR/PhoB-type" evidence="9">
    <location>
        <begin position="127"/>
        <end position="224"/>
    </location>
</feature>
<dbReference type="Pfam" id="PF00072">
    <property type="entry name" value="Response_reg"/>
    <property type="match status" value="1"/>
</dbReference>
<proteinExistence type="predicted"/>
<evidence type="ECO:0000256" key="2">
    <source>
        <dbReference type="ARBA" id="ARBA00023012"/>
    </source>
</evidence>